<name>A0A5C3NWC8_9APHY</name>
<evidence type="ECO:0000313" key="3">
    <source>
        <dbReference type="Proteomes" id="UP000308197"/>
    </source>
</evidence>
<organism evidence="2 3">
    <name type="scientific">Polyporus arcularius HHB13444</name>
    <dbReference type="NCBI Taxonomy" id="1314778"/>
    <lineage>
        <taxon>Eukaryota</taxon>
        <taxon>Fungi</taxon>
        <taxon>Dikarya</taxon>
        <taxon>Basidiomycota</taxon>
        <taxon>Agaricomycotina</taxon>
        <taxon>Agaricomycetes</taxon>
        <taxon>Polyporales</taxon>
        <taxon>Polyporaceae</taxon>
        <taxon>Polyporus</taxon>
    </lineage>
</organism>
<feature type="compositionally biased region" description="Basic residues" evidence="1">
    <location>
        <begin position="30"/>
        <end position="50"/>
    </location>
</feature>
<evidence type="ECO:0000313" key="2">
    <source>
        <dbReference type="EMBL" id="TFK80638.1"/>
    </source>
</evidence>
<proteinExistence type="predicted"/>
<reference evidence="2 3" key="1">
    <citation type="journal article" date="2019" name="Nat. Ecol. Evol.">
        <title>Megaphylogeny resolves global patterns of mushroom evolution.</title>
        <authorList>
            <person name="Varga T."/>
            <person name="Krizsan K."/>
            <person name="Foldi C."/>
            <person name="Dima B."/>
            <person name="Sanchez-Garcia M."/>
            <person name="Sanchez-Ramirez S."/>
            <person name="Szollosi G.J."/>
            <person name="Szarkandi J.G."/>
            <person name="Papp V."/>
            <person name="Albert L."/>
            <person name="Andreopoulos W."/>
            <person name="Angelini C."/>
            <person name="Antonin V."/>
            <person name="Barry K.W."/>
            <person name="Bougher N.L."/>
            <person name="Buchanan P."/>
            <person name="Buyck B."/>
            <person name="Bense V."/>
            <person name="Catcheside P."/>
            <person name="Chovatia M."/>
            <person name="Cooper J."/>
            <person name="Damon W."/>
            <person name="Desjardin D."/>
            <person name="Finy P."/>
            <person name="Geml J."/>
            <person name="Haridas S."/>
            <person name="Hughes K."/>
            <person name="Justo A."/>
            <person name="Karasinski D."/>
            <person name="Kautmanova I."/>
            <person name="Kiss B."/>
            <person name="Kocsube S."/>
            <person name="Kotiranta H."/>
            <person name="LaButti K.M."/>
            <person name="Lechner B.E."/>
            <person name="Liimatainen K."/>
            <person name="Lipzen A."/>
            <person name="Lukacs Z."/>
            <person name="Mihaltcheva S."/>
            <person name="Morgado L.N."/>
            <person name="Niskanen T."/>
            <person name="Noordeloos M.E."/>
            <person name="Ohm R.A."/>
            <person name="Ortiz-Santana B."/>
            <person name="Ovrebo C."/>
            <person name="Racz N."/>
            <person name="Riley R."/>
            <person name="Savchenko A."/>
            <person name="Shiryaev A."/>
            <person name="Soop K."/>
            <person name="Spirin V."/>
            <person name="Szebenyi C."/>
            <person name="Tomsovsky M."/>
            <person name="Tulloss R.E."/>
            <person name="Uehling J."/>
            <person name="Grigoriev I.V."/>
            <person name="Vagvolgyi C."/>
            <person name="Papp T."/>
            <person name="Martin F.M."/>
            <person name="Miettinen O."/>
            <person name="Hibbett D.S."/>
            <person name="Nagy L.G."/>
        </authorList>
    </citation>
    <scope>NUCLEOTIDE SEQUENCE [LARGE SCALE GENOMIC DNA]</scope>
    <source>
        <strain evidence="2 3">HHB13444</strain>
    </source>
</reference>
<evidence type="ECO:0000256" key="1">
    <source>
        <dbReference type="SAM" id="MobiDB-lite"/>
    </source>
</evidence>
<keyword evidence="3" id="KW-1185">Reference proteome</keyword>
<feature type="region of interest" description="Disordered" evidence="1">
    <location>
        <begin position="1"/>
        <end position="113"/>
    </location>
</feature>
<dbReference type="InParanoid" id="A0A5C3NWC8"/>
<dbReference type="EMBL" id="ML211735">
    <property type="protein sequence ID" value="TFK80638.1"/>
    <property type="molecule type" value="Genomic_DNA"/>
</dbReference>
<accession>A0A5C3NWC8</accession>
<protein>
    <submittedName>
        <fullName evidence="2">Uncharacterized protein</fullName>
    </submittedName>
</protein>
<feature type="compositionally biased region" description="Basic and acidic residues" evidence="1">
    <location>
        <begin position="86"/>
        <end position="95"/>
    </location>
</feature>
<dbReference type="Proteomes" id="UP000308197">
    <property type="component" value="Unassembled WGS sequence"/>
</dbReference>
<gene>
    <name evidence="2" type="ORF">K466DRAFT_605169</name>
</gene>
<sequence length="226" mass="24895">MAHARQSGDTGADDSKRRKARPVKNSTLTKRQKLLRQARNRRYYQRRKMRNGAALSEHAGHRGLQQQVPSHAGDATQPQNNRMTGHPKDSNDKVAHGGTGKRRGGKAGLSLNDTPCPGPVGIAHGSSVGNMAHIDTLNQELLSWGYMEDRVKYCRALDKNLARALRASPVTRAAWIADMEEWLADGDDFAEELCAIAERGVSPTILSVIFTVQYMIAAVEARLEML</sequence>
<dbReference type="AlphaFoldDB" id="A0A5C3NWC8"/>